<dbReference type="AlphaFoldDB" id="A0A9P8VIB4"/>
<feature type="transmembrane region" description="Helical" evidence="2">
    <location>
        <begin position="89"/>
        <end position="106"/>
    </location>
</feature>
<dbReference type="OrthoDB" id="10322179at2759"/>
<reference evidence="3" key="1">
    <citation type="journal article" date="2021" name="Nat. Commun.">
        <title>Genetic determinants of endophytism in the Arabidopsis root mycobiome.</title>
        <authorList>
            <person name="Mesny F."/>
            <person name="Miyauchi S."/>
            <person name="Thiergart T."/>
            <person name="Pickel B."/>
            <person name="Atanasova L."/>
            <person name="Karlsson M."/>
            <person name="Huettel B."/>
            <person name="Barry K.W."/>
            <person name="Haridas S."/>
            <person name="Chen C."/>
            <person name="Bauer D."/>
            <person name="Andreopoulos W."/>
            <person name="Pangilinan J."/>
            <person name="LaButti K."/>
            <person name="Riley R."/>
            <person name="Lipzen A."/>
            <person name="Clum A."/>
            <person name="Drula E."/>
            <person name="Henrissat B."/>
            <person name="Kohler A."/>
            <person name="Grigoriev I.V."/>
            <person name="Martin F.M."/>
            <person name="Hacquard S."/>
        </authorList>
    </citation>
    <scope>NUCLEOTIDE SEQUENCE</scope>
    <source>
        <strain evidence="3">MPI-SDFR-AT-0117</strain>
    </source>
</reference>
<dbReference type="Proteomes" id="UP000770015">
    <property type="component" value="Unassembled WGS sequence"/>
</dbReference>
<keyword evidence="2" id="KW-0472">Membrane</keyword>
<keyword evidence="2" id="KW-1133">Transmembrane helix</keyword>
<feature type="compositionally biased region" description="Low complexity" evidence="1">
    <location>
        <begin position="11"/>
        <end position="20"/>
    </location>
</feature>
<evidence type="ECO:0000256" key="2">
    <source>
        <dbReference type="SAM" id="Phobius"/>
    </source>
</evidence>
<feature type="region of interest" description="Disordered" evidence="1">
    <location>
        <begin position="1"/>
        <end position="20"/>
    </location>
</feature>
<feature type="transmembrane region" description="Helical" evidence="2">
    <location>
        <begin position="64"/>
        <end position="82"/>
    </location>
</feature>
<name>A0A9P8VIB4_9PEZI</name>
<gene>
    <name evidence="3" type="ORF">F5X68DRAFT_65222</name>
</gene>
<proteinExistence type="predicted"/>
<feature type="transmembrane region" description="Helical" evidence="2">
    <location>
        <begin position="23"/>
        <end position="44"/>
    </location>
</feature>
<dbReference type="EMBL" id="JAGSXJ010000005">
    <property type="protein sequence ID" value="KAH6691373.1"/>
    <property type="molecule type" value="Genomic_DNA"/>
</dbReference>
<accession>A0A9P8VIB4</accession>
<evidence type="ECO:0000256" key="1">
    <source>
        <dbReference type="SAM" id="MobiDB-lite"/>
    </source>
</evidence>
<feature type="transmembrane region" description="Helical" evidence="2">
    <location>
        <begin position="118"/>
        <end position="141"/>
    </location>
</feature>
<evidence type="ECO:0000313" key="3">
    <source>
        <dbReference type="EMBL" id="KAH6691373.1"/>
    </source>
</evidence>
<sequence>MPNTPHPPSTPQTTAPSTPGSPVGVLVTLSLAITSWLVFGAVGYADWATPSLSQDYPGLMVCNLYAQLLSLGAFGTCAHFTWPRSAGSLVVACTAGCGVTTVSTLFQGTTENFFQTAFWSLSGVYLGLLTESLTGLCGRALDFIAASSRAHHETYGIEPATLVERIDEVTKRGNERKAD</sequence>
<keyword evidence="4" id="KW-1185">Reference proteome</keyword>
<feature type="compositionally biased region" description="Pro residues" evidence="1">
    <location>
        <begin position="1"/>
        <end position="10"/>
    </location>
</feature>
<organism evidence="3 4">
    <name type="scientific">Plectosphaerella plurivora</name>
    <dbReference type="NCBI Taxonomy" id="936078"/>
    <lineage>
        <taxon>Eukaryota</taxon>
        <taxon>Fungi</taxon>
        <taxon>Dikarya</taxon>
        <taxon>Ascomycota</taxon>
        <taxon>Pezizomycotina</taxon>
        <taxon>Sordariomycetes</taxon>
        <taxon>Hypocreomycetidae</taxon>
        <taxon>Glomerellales</taxon>
        <taxon>Plectosphaerellaceae</taxon>
        <taxon>Plectosphaerella</taxon>
    </lineage>
</organism>
<evidence type="ECO:0000313" key="4">
    <source>
        <dbReference type="Proteomes" id="UP000770015"/>
    </source>
</evidence>
<keyword evidence="2" id="KW-0812">Transmembrane</keyword>
<protein>
    <submittedName>
        <fullName evidence="3">Uncharacterized protein</fullName>
    </submittedName>
</protein>
<comment type="caution">
    <text evidence="3">The sequence shown here is derived from an EMBL/GenBank/DDBJ whole genome shotgun (WGS) entry which is preliminary data.</text>
</comment>